<dbReference type="PANTHER" id="PTHR22926">
    <property type="entry name" value="PHOSPHO-N-ACETYLMURAMOYL-PENTAPEPTIDE-TRANSFERASE"/>
    <property type="match status" value="1"/>
</dbReference>
<feature type="transmembrane region" description="Helical" evidence="8">
    <location>
        <begin position="106"/>
        <end position="128"/>
    </location>
</feature>
<dbReference type="GO" id="GO:0009103">
    <property type="term" value="P:lipopolysaccharide biosynthetic process"/>
    <property type="evidence" value="ECO:0007669"/>
    <property type="project" value="TreeGrafter"/>
</dbReference>
<proteinExistence type="predicted"/>
<organism evidence="9 10">
    <name type="scientific">Falsibacillus albus</name>
    <dbReference type="NCBI Taxonomy" id="2478915"/>
    <lineage>
        <taxon>Bacteria</taxon>
        <taxon>Bacillati</taxon>
        <taxon>Bacillota</taxon>
        <taxon>Bacilli</taxon>
        <taxon>Bacillales</taxon>
        <taxon>Bacillaceae</taxon>
        <taxon>Falsibacillus</taxon>
    </lineage>
</organism>
<evidence type="ECO:0000256" key="7">
    <source>
        <dbReference type="PIRSR" id="PIRSR600715-1"/>
    </source>
</evidence>
<name>A0A3L7JUY2_9BACI</name>
<keyword evidence="10" id="KW-1185">Reference proteome</keyword>
<feature type="binding site" evidence="7">
    <location>
        <position position="160"/>
    </location>
    <ligand>
        <name>Mg(2+)</name>
        <dbReference type="ChEBI" id="CHEBI:18420"/>
    </ligand>
</feature>
<feature type="transmembrane region" description="Helical" evidence="8">
    <location>
        <begin position="134"/>
        <end position="156"/>
    </location>
</feature>
<dbReference type="GO" id="GO:0046872">
    <property type="term" value="F:metal ion binding"/>
    <property type="evidence" value="ECO:0007669"/>
    <property type="project" value="UniProtKB-KW"/>
</dbReference>
<evidence type="ECO:0000256" key="5">
    <source>
        <dbReference type="ARBA" id="ARBA00022989"/>
    </source>
</evidence>
<dbReference type="Pfam" id="PF00953">
    <property type="entry name" value="Glycos_transf_4"/>
    <property type="match status" value="1"/>
</dbReference>
<dbReference type="GO" id="GO:0016780">
    <property type="term" value="F:phosphotransferase activity, for other substituted phosphate groups"/>
    <property type="evidence" value="ECO:0007669"/>
    <property type="project" value="InterPro"/>
</dbReference>
<feature type="transmembrane region" description="Helical" evidence="8">
    <location>
        <begin position="297"/>
        <end position="318"/>
    </location>
</feature>
<feature type="binding site" evidence="7">
    <location>
        <position position="220"/>
    </location>
    <ligand>
        <name>Mg(2+)</name>
        <dbReference type="ChEBI" id="CHEBI:18420"/>
    </ligand>
</feature>
<feature type="transmembrane region" description="Helical" evidence="8">
    <location>
        <begin position="216"/>
        <end position="236"/>
    </location>
</feature>
<dbReference type="OrthoDB" id="9783652at2"/>
<evidence type="ECO:0000256" key="3">
    <source>
        <dbReference type="ARBA" id="ARBA00022679"/>
    </source>
</evidence>
<dbReference type="InterPro" id="IPR000715">
    <property type="entry name" value="Glycosyl_transferase_4"/>
</dbReference>
<dbReference type="Proteomes" id="UP000276770">
    <property type="component" value="Unassembled WGS sequence"/>
</dbReference>
<evidence type="ECO:0000313" key="10">
    <source>
        <dbReference type="Proteomes" id="UP000276770"/>
    </source>
</evidence>
<keyword evidence="3 9" id="KW-0808">Transferase</keyword>
<evidence type="ECO:0000256" key="6">
    <source>
        <dbReference type="ARBA" id="ARBA00023136"/>
    </source>
</evidence>
<feature type="transmembrane region" description="Helical" evidence="8">
    <location>
        <begin position="168"/>
        <end position="185"/>
    </location>
</feature>
<dbReference type="GO" id="GO:0071555">
    <property type="term" value="P:cell wall organization"/>
    <property type="evidence" value="ECO:0007669"/>
    <property type="project" value="TreeGrafter"/>
</dbReference>
<dbReference type="CDD" id="cd06853">
    <property type="entry name" value="GT_WecA_like"/>
    <property type="match status" value="1"/>
</dbReference>
<evidence type="ECO:0000256" key="4">
    <source>
        <dbReference type="ARBA" id="ARBA00022692"/>
    </source>
</evidence>
<comment type="subcellular location">
    <subcellularLocation>
        <location evidence="1">Cell membrane</location>
        <topology evidence="1">Multi-pass membrane protein</topology>
    </subcellularLocation>
</comment>
<feature type="transmembrane region" description="Helical" evidence="8">
    <location>
        <begin position="6"/>
        <end position="25"/>
    </location>
</feature>
<keyword evidence="5 8" id="KW-1133">Transmembrane helix</keyword>
<gene>
    <name evidence="9" type="ORF">D9X91_13735</name>
</gene>
<dbReference type="AlphaFoldDB" id="A0A3L7JUY2"/>
<dbReference type="EMBL" id="RCVZ01000009">
    <property type="protein sequence ID" value="RLQ94593.1"/>
    <property type="molecule type" value="Genomic_DNA"/>
</dbReference>
<keyword evidence="4 8" id="KW-0812">Transmembrane</keyword>
<evidence type="ECO:0000256" key="2">
    <source>
        <dbReference type="ARBA" id="ARBA00022475"/>
    </source>
</evidence>
<comment type="caution">
    <text evidence="9">The sequence shown here is derived from an EMBL/GenBank/DDBJ whole genome shotgun (WGS) entry which is preliminary data.</text>
</comment>
<protein>
    <submittedName>
        <fullName evidence="9">Undecaprenyl/decaprenyl-phosphate alpha-N-acetylglucosaminyl 1-phosphate transferase</fullName>
    </submittedName>
</protein>
<evidence type="ECO:0000313" key="9">
    <source>
        <dbReference type="EMBL" id="RLQ94593.1"/>
    </source>
</evidence>
<dbReference type="PANTHER" id="PTHR22926:SF3">
    <property type="entry name" value="UNDECAPRENYL-PHOSPHATE ALPHA-N-ACETYLGLUCOSAMINYL 1-PHOSPHATE TRANSFERASE"/>
    <property type="match status" value="1"/>
</dbReference>
<keyword evidence="7" id="KW-0479">Metal-binding</keyword>
<keyword evidence="7" id="KW-0460">Magnesium</keyword>
<reference evidence="9 10" key="1">
    <citation type="submission" date="2018-10" db="EMBL/GenBank/DDBJ databases">
        <title>Falsibacillus sp. genome draft.</title>
        <authorList>
            <person name="Shi S."/>
        </authorList>
    </citation>
    <scope>NUCLEOTIDE SEQUENCE [LARGE SCALE GENOMIC DNA]</scope>
    <source>
        <strain evidence="9 10">GY 10110</strain>
    </source>
</reference>
<comment type="cofactor">
    <cofactor evidence="7">
        <name>Mg(2+)</name>
        <dbReference type="ChEBI" id="CHEBI:18420"/>
    </cofactor>
</comment>
<keyword evidence="2" id="KW-1003">Cell membrane</keyword>
<feature type="transmembrane region" description="Helical" evidence="8">
    <location>
        <begin position="73"/>
        <end position="94"/>
    </location>
</feature>
<feature type="transmembrane region" description="Helical" evidence="8">
    <location>
        <begin position="242"/>
        <end position="266"/>
    </location>
</feature>
<feature type="transmembrane region" description="Helical" evidence="8">
    <location>
        <begin position="46"/>
        <end position="67"/>
    </location>
</feature>
<dbReference type="RefSeq" id="WP_121681206.1">
    <property type="nucleotide sequence ID" value="NZ_RCVZ01000009.1"/>
</dbReference>
<dbReference type="GO" id="GO:0044038">
    <property type="term" value="P:cell wall macromolecule biosynthetic process"/>
    <property type="evidence" value="ECO:0007669"/>
    <property type="project" value="TreeGrafter"/>
</dbReference>
<keyword evidence="6 8" id="KW-0472">Membrane</keyword>
<evidence type="ECO:0000256" key="1">
    <source>
        <dbReference type="ARBA" id="ARBA00004651"/>
    </source>
</evidence>
<dbReference type="GO" id="GO:0005886">
    <property type="term" value="C:plasma membrane"/>
    <property type="evidence" value="ECO:0007669"/>
    <property type="project" value="UniProtKB-SubCell"/>
</dbReference>
<evidence type="ECO:0000256" key="8">
    <source>
        <dbReference type="SAM" id="Phobius"/>
    </source>
</evidence>
<accession>A0A3L7JUY2</accession>
<sequence>MIELFIGLLAFFVTWMTVPFLRNLAIRFHFVDMPNHRKVHKDPLPMLGGAAIFFGLIVSLLVVKWLGYPLDKVNVGIVAGAIMVFAIGLIDDYFKTRSKDFPAFPRFIIQIAAAYLVVHFGGAVRGIGIPYPEYHYIIFPHSISVVLTVIWIVGVINVFNFLDGIDGLAAGIAAISSITLVSVALVQGQMNAAFCAIALTGSSLGFLKHNFFPARIIMGDSGSGLIGFLLASIAIIGTMKKITILSIFVPILALGVPILDGIRVVIQRMMKGKAPYAADRTHGHHKLLDAGFTQKQAVFILYLIGTCFSLTSVIILLLNG</sequence>